<dbReference type="Pfam" id="PF03118">
    <property type="entry name" value="RNA_pol_A_CTD"/>
    <property type="match status" value="1"/>
</dbReference>
<dbReference type="InterPro" id="IPR036643">
    <property type="entry name" value="RNApol_insert_sf"/>
</dbReference>
<comment type="catalytic activity">
    <reaction evidence="10 11">
        <text>RNA(n) + a ribonucleoside 5'-triphosphate = RNA(n+1) + diphosphate</text>
        <dbReference type="Rhea" id="RHEA:21248"/>
        <dbReference type="Rhea" id="RHEA-COMP:14527"/>
        <dbReference type="Rhea" id="RHEA-COMP:17342"/>
        <dbReference type="ChEBI" id="CHEBI:33019"/>
        <dbReference type="ChEBI" id="CHEBI:61557"/>
        <dbReference type="ChEBI" id="CHEBI:140395"/>
        <dbReference type="EC" id="2.7.7.6"/>
    </reaction>
</comment>
<dbReference type="InterPro" id="IPR036603">
    <property type="entry name" value="RBP11-like"/>
</dbReference>
<evidence type="ECO:0000256" key="6">
    <source>
        <dbReference type="ARBA" id="ARBA00022695"/>
    </source>
</evidence>
<keyword evidence="5 11" id="KW-0808">Transferase</keyword>
<comment type="subunit">
    <text evidence="11">Homodimer. The RNAP catalytic core consists of 2 alpha, 1 beta, 1 beta' and 1 omega subunit. When a sigma factor is associated with the core the holoenzyme is formed, which can initiate transcription.</text>
</comment>
<feature type="region of interest" description="Alpha C-terminal domain (alpha-CTD)" evidence="11">
    <location>
        <begin position="246"/>
        <end position="325"/>
    </location>
</feature>
<evidence type="ECO:0000256" key="1">
    <source>
        <dbReference type="ARBA" id="ARBA00007123"/>
    </source>
</evidence>
<dbReference type="eggNOG" id="COG0202">
    <property type="taxonomic scope" value="Bacteria"/>
</dbReference>
<dbReference type="GO" id="GO:0006351">
    <property type="term" value="P:DNA-templated transcription"/>
    <property type="evidence" value="ECO:0007669"/>
    <property type="project" value="UniProtKB-UniRule"/>
</dbReference>
<feature type="region of interest" description="Alpha N-terminal domain (alpha-NTD)" evidence="11">
    <location>
        <begin position="1"/>
        <end position="243"/>
    </location>
</feature>
<evidence type="ECO:0000256" key="3">
    <source>
        <dbReference type="ARBA" id="ARBA00015972"/>
    </source>
</evidence>
<dbReference type="GO" id="GO:0003899">
    <property type="term" value="F:DNA-directed RNA polymerase activity"/>
    <property type="evidence" value="ECO:0007669"/>
    <property type="project" value="UniProtKB-UniRule"/>
</dbReference>
<dbReference type="HOGENOM" id="CLU_053084_0_0_6"/>
<evidence type="ECO:0000259" key="12">
    <source>
        <dbReference type="SMART" id="SM00662"/>
    </source>
</evidence>
<dbReference type="EC" id="2.7.7.6" evidence="2 11"/>
<gene>
    <name evidence="11" type="primary">rpoA</name>
    <name evidence="13" type="ordered locus">Fphi_0563</name>
</gene>
<dbReference type="CDD" id="cd06928">
    <property type="entry name" value="RNAP_alpha_NTD"/>
    <property type="match status" value="1"/>
</dbReference>
<dbReference type="GO" id="GO:0005737">
    <property type="term" value="C:cytoplasm"/>
    <property type="evidence" value="ECO:0007669"/>
    <property type="project" value="UniProtKB-ARBA"/>
</dbReference>
<dbReference type="InterPro" id="IPR011260">
    <property type="entry name" value="RNAP_asu_C"/>
</dbReference>
<dbReference type="SMART" id="SM00662">
    <property type="entry name" value="RPOLD"/>
    <property type="match status" value="1"/>
</dbReference>
<comment type="function">
    <text evidence="11">DNA-dependent RNA polymerase catalyzes the transcription of DNA into RNA using the four ribonucleoside triphosphates as substrates.</text>
</comment>
<name>B0U0W5_FRAP2</name>
<dbReference type="NCBIfam" id="TIGR02027">
    <property type="entry name" value="rpoA"/>
    <property type="match status" value="1"/>
</dbReference>
<dbReference type="Gene3D" id="2.170.120.12">
    <property type="entry name" value="DNA-directed RNA polymerase, insert domain"/>
    <property type="match status" value="1"/>
</dbReference>
<evidence type="ECO:0000313" key="13">
    <source>
        <dbReference type="EMBL" id="ABZ86781.1"/>
    </source>
</evidence>
<evidence type="ECO:0000256" key="9">
    <source>
        <dbReference type="ARBA" id="ARBA00033070"/>
    </source>
</evidence>
<evidence type="ECO:0000256" key="11">
    <source>
        <dbReference type="HAMAP-Rule" id="MF_00059"/>
    </source>
</evidence>
<dbReference type="GO" id="GO:0046983">
    <property type="term" value="F:protein dimerization activity"/>
    <property type="evidence" value="ECO:0007669"/>
    <property type="project" value="InterPro"/>
</dbReference>
<dbReference type="Gene3D" id="3.30.1360.10">
    <property type="entry name" value="RNA polymerase, RBP11-like subunit"/>
    <property type="match status" value="1"/>
</dbReference>
<dbReference type="EMBL" id="CP000937">
    <property type="protein sequence ID" value="ABZ86781.1"/>
    <property type="molecule type" value="Genomic_DNA"/>
</dbReference>
<dbReference type="NCBIfam" id="NF003513">
    <property type="entry name" value="PRK05182.1-2"/>
    <property type="match status" value="1"/>
</dbReference>
<organism evidence="13">
    <name type="scientific">Francisella philomiragia subsp. philomiragia (strain ATCC 25017 / CCUG 19701 / FSC 153 / O#319-036)</name>
    <dbReference type="NCBI Taxonomy" id="484022"/>
    <lineage>
        <taxon>Bacteria</taxon>
        <taxon>Pseudomonadati</taxon>
        <taxon>Pseudomonadota</taxon>
        <taxon>Gammaproteobacteria</taxon>
        <taxon>Thiotrichales</taxon>
        <taxon>Francisellaceae</taxon>
        <taxon>Francisella</taxon>
    </lineage>
</organism>
<dbReference type="Gene3D" id="1.10.150.20">
    <property type="entry name" value="5' to 3' exonuclease, C-terminal subdomain"/>
    <property type="match status" value="1"/>
</dbReference>
<comment type="domain">
    <text evidence="11">The N-terminal domain is essential for RNAP assembly and basal transcription, whereas the C-terminal domain is involved in interaction with transcriptional regulators and with upstream promoter elements.</text>
</comment>
<reference evidence="13" key="1">
    <citation type="submission" date="2009-01" db="EMBL/GenBank/DDBJ databases">
        <title>Complete sequence of chromosome of Francisella philomiragia subsp. philomiragia ATCC 25017.</title>
        <authorList>
            <consortium name="US DOE Joint Genome Institute"/>
            <person name="Copeland A."/>
            <person name="Lucas S."/>
            <person name="Lapidus A."/>
            <person name="Barry K."/>
            <person name="Detter J.C."/>
            <person name="Glavina del Rio T."/>
            <person name="Hammon N."/>
            <person name="Israni S."/>
            <person name="Dalin E."/>
            <person name="Tice H."/>
            <person name="Pitluck S."/>
            <person name="Chain P."/>
            <person name="Malfatti S."/>
            <person name="Shin M."/>
            <person name="Vergez L."/>
            <person name="Schmutz J."/>
            <person name="Larimer F."/>
            <person name="Land M."/>
            <person name="Hauser L."/>
            <person name="Richardson P."/>
        </authorList>
    </citation>
    <scope>NUCLEOTIDE SEQUENCE</scope>
    <source>
        <strain evidence="13">ATCC 25017</strain>
    </source>
</reference>
<dbReference type="InterPro" id="IPR011263">
    <property type="entry name" value="DNA-dir_RNA_pol_RpoA/D/Rpb3"/>
</dbReference>
<evidence type="ECO:0000256" key="10">
    <source>
        <dbReference type="ARBA" id="ARBA00048552"/>
    </source>
</evidence>
<dbReference type="Pfam" id="PF01193">
    <property type="entry name" value="RNA_pol_L"/>
    <property type="match status" value="1"/>
</dbReference>
<dbReference type="SUPFAM" id="SSF47789">
    <property type="entry name" value="C-terminal domain of RNA polymerase alpha subunit"/>
    <property type="match status" value="1"/>
</dbReference>
<accession>B0U0W5</accession>
<comment type="similarity">
    <text evidence="1 11">Belongs to the RNA polymerase alpha chain family.</text>
</comment>
<dbReference type="FunFam" id="1.10.150.20:FF:000001">
    <property type="entry name" value="DNA-directed RNA polymerase subunit alpha"/>
    <property type="match status" value="1"/>
</dbReference>
<dbReference type="Pfam" id="PF01000">
    <property type="entry name" value="RNA_pol_A_bac"/>
    <property type="match status" value="1"/>
</dbReference>
<feature type="domain" description="DNA-directed RNA polymerase RpoA/D/Rpb3-type" evidence="12">
    <location>
        <begin position="24"/>
        <end position="229"/>
    </location>
</feature>
<dbReference type="HAMAP" id="MF_00059">
    <property type="entry name" value="RNApol_bact_RpoA"/>
    <property type="match status" value="1"/>
</dbReference>
<protein>
    <recommendedName>
        <fullName evidence="3 11">DNA-directed RNA polymerase subunit alpha</fullName>
        <shortName evidence="11">RNAP subunit alpha</shortName>
        <ecNumber evidence="2 11">2.7.7.6</ecNumber>
    </recommendedName>
    <alternativeName>
        <fullName evidence="9 11">RNA polymerase subunit alpha</fullName>
    </alternativeName>
    <alternativeName>
        <fullName evidence="8 11">Transcriptase subunit alpha</fullName>
    </alternativeName>
</protein>
<evidence type="ECO:0000256" key="2">
    <source>
        <dbReference type="ARBA" id="ARBA00012418"/>
    </source>
</evidence>
<keyword evidence="7 11" id="KW-0804">Transcription</keyword>
<evidence type="ECO:0000256" key="5">
    <source>
        <dbReference type="ARBA" id="ARBA00022679"/>
    </source>
</evidence>
<dbReference type="SUPFAM" id="SSF55257">
    <property type="entry name" value="RBP11-like subunits of RNA polymerase"/>
    <property type="match status" value="1"/>
</dbReference>
<evidence type="ECO:0000256" key="8">
    <source>
        <dbReference type="ARBA" id="ARBA00032524"/>
    </source>
</evidence>
<dbReference type="SUPFAM" id="SSF56553">
    <property type="entry name" value="Insert subdomain of RNA polymerase alpha subunit"/>
    <property type="match status" value="1"/>
</dbReference>
<dbReference type="GO" id="GO:0000428">
    <property type="term" value="C:DNA-directed RNA polymerase complex"/>
    <property type="evidence" value="ECO:0007669"/>
    <property type="project" value="UniProtKB-KW"/>
</dbReference>
<dbReference type="KEGG" id="fph:Fphi_0563"/>
<dbReference type="GO" id="GO:0003677">
    <property type="term" value="F:DNA binding"/>
    <property type="evidence" value="ECO:0007669"/>
    <property type="project" value="UniProtKB-UniRule"/>
</dbReference>
<dbReference type="InterPro" id="IPR011262">
    <property type="entry name" value="DNA-dir_RNA_pol_insert"/>
</dbReference>
<evidence type="ECO:0000256" key="7">
    <source>
        <dbReference type="ARBA" id="ARBA00023163"/>
    </source>
</evidence>
<evidence type="ECO:0000256" key="4">
    <source>
        <dbReference type="ARBA" id="ARBA00022478"/>
    </source>
</evidence>
<dbReference type="InterPro" id="IPR011773">
    <property type="entry name" value="DNA-dir_RpoA"/>
</dbReference>
<dbReference type="FunFam" id="2.170.120.12:FF:000001">
    <property type="entry name" value="DNA-directed RNA polymerase subunit alpha"/>
    <property type="match status" value="1"/>
</dbReference>
<sequence length="325" mass="35679">MSNNNSNQEFVPNIQLKEELGAFGYKIQVSPVEKGMAHILGNSIRRFLLSSLSGASIIKVNIDGVLHEYSTLEDVKEDVVEIVSNLKKVAIKLDKNVSKVELELSVTKSGVVVVTAGDFKTTQGIEIINKDQPIATLTNEREFSLTATVSVGRNVGILSALPTELEKVGDIAVDSDFNPIKRVAFEIFDNGTNETLEVFVKTNGTIEPLVAVTKALEYFCEQISVFVSLRVPSNGKTGDALLDSNIDPILLKPIDDLELTVRSSNCLRAENIKYLGDLVQYSESQLMKIPNLGKKSLNEIKQILIDNNLSLGVQIDNFRELVEGK</sequence>
<keyword evidence="4 11" id="KW-0240">DNA-directed RNA polymerase</keyword>
<proteinExistence type="inferred from homology"/>
<keyword evidence="6 11" id="KW-0548">Nucleotidyltransferase</keyword>
<dbReference type="AlphaFoldDB" id="B0U0W5"/>